<evidence type="ECO:0000256" key="1">
    <source>
        <dbReference type="SAM" id="MobiDB-lite"/>
    </source>
</evidence>
<dbReference type="EMBL" id="MFMJ01000050">
    <property type="protein sequence ID" value="OGG78771.1"/>
    <property type="molecule type" value="Genomic_DNA"/>
</dbReference>
<organism evidence="2 3">
    <name type="scientific">Candidatus Kaiserbacteria bacterium RIFCSPLOWO2_02_FULL_55_12</name>
    <dbReference type="NCBI Taxonomy" id="1798522"/>
    <lineage>
        <taxon>Bacteria</taxon>
        <taxon>Candidatus Kaiseribacteriota</taxon>
    </lineage>
</organism>
<sequence>MSEHPPKKLDLDLSNEETIQKSTVESGSKLDLDLSNEETVKNSLDVVTRVAEQKERDEAVRQEILERLGVDVEATMLETGRNEAAVRQYEEQRAEEKNKEAVPFTPNVTDLEEMRAARAKQAEEDAETRDMLEKMRKTA</sequence>
<reference evidence="2 3" key="1">
    <citation type="journal article" date="2016" name="Nat. Commun.">
        <title>Thousands of microbial genomes shed light on interconnected biogeochemical processes in an aquifer system.</title>
        <authorList>
            <person name="Anantharaman K."/>
            <person name="Brown C.T."/>
            <person name="Hug L.A."/>
            <person name="Sharon I."/>
            <person name="Castelle C.J."/>
            <person name="Probst A.J."/>
            <person name="Thomas B.C."/>
            <person name="Singh A."/>
            <person name="Wilkins M.J."/>
            <person name="Karaoz U."/>
            <person name="Brodie E.L."/>
            <person name="Williams K.H."/>
            <person name="Hubbard S.S."/>
            <person name="Banfield J.F."/>
        </authorList>
    </citation>
    <scope>NUCLEOTIDE SEQUENCE [LARGE SCALE GENOMIC DNA]</scope>
</reference>
<protein>
    <submittedName>
        <fullName evidence="2">Uncharacterized protein</fullName>
    </submittedName>
</protein>
<dbReference type="Proteomes" id="UP000178919">
    <property type="component" value="Unassembled WGS sequence"/>
</dbReference>
<evidence type="ECO:0000313" key="2">
    <source>
        <dbReference type="EMBL" id="OGG78771.1"/>
    </source>
</evidence>
<feature type="region of interest" description="Disordered" evidence="1">
    <location>
        <begin position="116"/>
        <end position="139"/>
    </location>
</feature>
<proteinExistence type="predicted"/>
<dbReference type="AlphaFoldDB" id="A0A1F6EYS7"/>
<accession>A0A1F6EYS7</accession>
<comment type="caution">
    <text evidence="2">The sequence shown here is derived from an EMBL/GenBank/DDBJ whole genome shotgun (WGS) entry which is preliminary data.</text>
</comment>
<name>A0A1F6EYS7_9BACT</name>
<gene>
    <name evidence="2" type="ORF">A3J11_01740</name>
</gene>
<evidence type="ECO:0000313" key="3">
    <source>
        <dbReference type="Proteomes" id="UP000178919"/>
    </source>
</evidence>